<gene>
    <name evidence="2" type="ORF">PG996_001088</name>
</gene>
<feature type="compositionally biased region" description="Polar residues" evidence="1">
    <location>
        <begin position="70"/>
        <end position="84"/>
    </location>
</feature>
<dbReference type="EMBL" id="JAQQWM010000001">
    <property type="protein sequence ID" value="KAK8082307.1"/>
    <property type="molecule type" value="Genomic_DNA"/>
</dbReference>
<comment type="caution">
    <text evidence="2">The sequence shown here is derived from an EMBL/GenBank/DDBJ whole genome shotgun (WGS) entry which is preliminary data.</text>
</comment>
<proteinExistence type="predicted"/>
<feature type="region of interest" description="Disordered" evidence="1">
    <location>
        <begin position="122"/>
        <end position="141"/>
    </location>
</feature>
<organism evidence="2 3">
    <name type="scientific">Apiospora saccharicola</name>
    <dbReference type="NCBI Taxonomy" id="335842"/>
    <lineage>
        <taxon>Eukaryota</taxon>
        <taxon>Fungi</taxon>
        <taxon>Dikarya</taxon>
        <taxon>Ascomycota</taxon>
        <taxon>Pezizomycotina</taxon>
        <taxon>Sordariomycetes</taxon>
        <taxon>Xylariomycetidae</taxon>
        <taxon>Amphisphaeriales</taxon>
        <taxon>Apiosporaceae</taxon>
        <taxon>Apiospora</taxon>
    </lineage>
</organism>
<evidence type="ECO:0000313" key="2">
    <source>
        <dbReference type="EMBL" id="KAK8082307.1"/>
    </source>
</evidence>
<feature type="compositionally biased region" description="Low complexity" evidence="1">
    <location>
        <begin position="234"/>
        <end position="245"/>
    </location>
</feature>
<reference evidence="2 3" key="1">
    <citation type="submission" date="2023-01" db="EMBL/GenBank/DDBJ databases">
        <title>Analysis of 21 Apiospora genomes using comparative genomics revels a genus with tremendous synthesis potential of carbohydrate active enzymes and secondary metabolites.</title>
        <authorList>
            <person name="Sorensen T."/>
        </authorList>
    </citation>
    <scope>NUCLEOTIDE SEQUENCE [LARGE SCALE GENOMIC DNA]</scope>
    <source>
        <strain evidence="2 3">CBS 83171</strain>
    </source>
</reference>
<evidence type="ECO:0000313" key="3">
    <source>
        <dbReference type="Proteomes" id="UP001446871"/>
    </source>
</evidence>
<sequence length="261" mass="26881">MQLIQNFAQCLPPPMAAFAFFHDTVAEVVHYNDDPSSKTNAPSLKPINTEYCNCHQSPTPATMDYVKQLSSAVKNASSGTSDPTNTRNDKDNNSNNADPKSTTAAGAAQSGDLAKTISQTMDSLGAGGKNSSATPGVDGLHLPADLSNEQLGQLGSQLGAAVKAEQAQRPGKSAEAIGADTLKQVRDLQSQGQPGVAVALQGGLHQAAEKETLAGAVEQGQRFLTQKQKDEGVATADTATAPASANKPPVTRSKAAELGGD</sequence>
<feature type="region of interest" description="Disordered" evidence="1">
    <location>
        <begin position="70"/>
        <end position="110"/>
    </location>
</feature>
<evidence type="ECO:0000256" key="1">
    <source>
        <dbReference type="SAM" id="MobiDB-lite"/>
    </source>
</evidence>
<dbReference type="Proteomes" id="UP001446871">
    <property type="component" value="Unassembled WGS sequence"/>
</dbReference>
<accession>A0ABR1WFL9</accession>
<feature type="region of interest" description="Disordered" evidence="1">
    <location>
        <begin position="225"/>
        <end position="261"/>
    </location>
</feature>
<name>A0ABR1WFL9_9PEZI</name>
<protein>
    <submittedName>
        <fullName evidence="2">Uncharacterized protein</fullName>
    </submittedName>
</protein>
<keyword evidence="3" id="KW-1185">Reference proteome</keyword>